<reference evidence="6 7" key="1">
    <citation type="submission" date="2019-11" db="EMBL/GenBank/DDBJ databases">
        <title>Novel species isolated from a subtropical stream in China.</title>
        <authorList>
            <person name="Lu H."/>
        </authorList>
    </citation>
    <scope>NUCLEOTIDE SEQUENCE [LARGE SCALE GENOMIC DNA]</scope>
    <source>
        <strain evidence="6 7">FT80W</strain>
    </source>
</reference>
<dbReference type="GO" id="GO:0003677">
    <property type="term" value="F:DNA binding"/>
    <property type="evidence" value="ECO:0007669"/>
    <property type="project" value="UniProtKB-KW"/>
</dbReference>
<evidence type="ECO:0000256" key="1">
    <source>
        <dbReference type="ARBA" id="ARBA00009277"/>
    </source>
</evidence>
<evidence type="ECO:0000256" key="4">
    <source>
        <dbReference type="ARBA" id="ARBA00023172"/>
    </source>
</evidence>
<sequence>MIDVALLGIIRRWHLRDQIPIREIARRLGISRNTVRRYLRSETTEPSYAERRSSSGLDKYSVQLSGWLKAETTKPRKQRRSLKQLHLELKELGYEGSYDRVAAFARQWKAGQLEWVNSASKRT</sequence>
<evidence type="ECO:0000313" key="6">
    <source>
        <dbReference type="EMBL" id="MRW94954.1"/>
    </source>
</evidence>
<evidence type="ECO:0000256" key="2">
    <source>
        <dbReference type="ARBA" id="ARBA00022578"/>
    </source>
</evidence>
<dbReference type="InterPro" id="IPR017894">
    <property type="entry name" value="HTH_IS21_transposase_type"/>
</dbReference>
<keyword evidence="4" id="KW-0233">DNA recombination</keyword>
<dbReference type="PANTHER" id="PTHR35004">
    <property type="entry name" value="TRANSPOSASE RV3428C-RELATED"/>
    <property type="match status" value="1"/>
</dbReference>
<evidence type="ECO:0000313" key="7">
    <source>
        <dbReference type="Proteomes" id="UP000433309"/>
    </source>
</evidence>
<comment type="caution">
    <text evidence="6">The sequence shown here is derived from an EMBL/GenBank/DDBJ whole genome shotgun (WGS) entry which is preliminary data.</text>
</comment>
<dbReference type="Proteomes" id="UP000433309">
    <property type="component" value="Unassembled WGS sequence"/>
</dbReference>
<name>A0A6I2LDN1_9BURK</name>
<dbReference type="GO" id="GO:0032196">
    <property type="term" value="P:transposition"/>
    <property type="evidence" value="ECO:0007669"/>
    <property type="project" value="UniProtKB-KW"/>
</dbReference>
<dbReference type="PANTHER" id="PTHR35004:SF7">
    <property type="entry name" value="INTEGRASE PROTEIN"/>
    <property type="match status" value="1"/>
</dbReference>
<dbReference type="RefSeq" id="WP_371867752.1">
    <property type="nucleotide sequence ID" value="NZ_WKJK01000069.1"/>
</dbReference>
<dbReference type="Gene3D" id="1.10.10.60">
    <property type="entry name" value="Homeodomain-like"/>
    <property type="match status" value="1"/>
</dbReference>
<comment type="similarity">
    <text evidence="1">Belongs to the transposase IS21/IS408/IS1162 family.</text>
</comment>
<protein>
    <submittedName>
        <fullName evidence="6">Winged helix-turn-helix transcriptional regulator</fullName>
    </submittedName>
</protein>
<dbReference type="Pfam" id="PF13384">
    <property type="entry name" value="HTH_23"/>
    <property type="match status" value="1"/>
</dbReference>
<dbReference type="EMBL" id="WKJK01000069">
    <property type="protein sequence ID" value="MRW94954.1"/>
    <property type="molecule type" value="Genomic_DNA"/>
</dbReference>
<gene>
    <name evidence="6" type="ORF">GJ699_33970</name>
</gene>
<keyword evidence="3" id="KW-0238">DNA-binding</keyword>
<dbReference type="GO" id="GO:0006310">
    <property type="term" value="P:DNA recombination"/>
    <property type="evidence" value="ECO:0007669"/>
    <property type="project" value="UniProtKB-KW"/>
</dbReference>
<dbReference type="AlphaFoldDB" id="A0A6I2LDN1"/>
<keyword evidence="2" id="KW-0815">Transposition</keyword>
<feature type="domain" description="HTH IS21-type" evidence="5">
    <location>
        <begin position="6"/>
        <end position="68"/>
    </location>
</feature>
<dbReference type="PROSITE" id="PS50531">
    <property type="entry name" value="HTH_IS21"/>
    <property type="match status" value="1"/>
</dbReference>
<proteinExistence type="inferred from homology"/>
<evidence type="ECO:0000256" key="3">
    <source>
        <dbReference type="ARBA" id="ARBA00023125"/>
    </source>
</evidence>
<evidence type="ECO:0000259" key="5">
    <source>
        <dbReference type="PROSITE" id="PS50531"/>
    </source>
</evidence>
<keyword evidence="7" id="KW-1185">Reference proteome</keyword>
<feature type="non-terminal residue" evidence="6">
    <location>
        <position position="123"/>
    </location>
</feature>
<organism evidence="6 7">
    <name type="scientific">Duganella guangzhouensis</name>
    <dbReference type="NCBI Taxonomy" id="2666084"/>
    <lineage>
        <taxon>Bacteria</taxon>
        <taxon>Pseudomonadati</taxon>
        <taxon>Pseudomonadota</taxon>
        <taxon>Betaproteobacteria</taxon>
        <taxon>Burkholderiales</taxon>
        <taxon>Oxalobacteraceae</taxon>
        <taxon>Telluria group</taxon>
        <taxon>Duganella</taxon>
    </lineage>
</organism>
<accession>A0A6I2LDN1</accession>